<dbReference type="GO" id="GO:0003978">
    <property type="term" value="F:UDP-glucose 4-epimerase activity"/>
    <property type="evidence" value="ECO:0007669"/>
    <property type="project" value="UniProtKB-EC"/>
</dbReference>
<dbReference type="AlphaFoldDB" id="A4G479"/>
<dbReference type="EMBL" id="CU207211">
    <property type="protein sequence ID" value="CAL61316.1"/>
    <property type="molecule type" value="Genomic_DNA"/>
</dbReference>
<dbReference type="OrthoDB" id="5292533at2"/>
<feature type="domain" description="NAD-dependent epimerase/dehydratase" evidence="1">
    <location>
        <begin position="3"/>
        <end position="237"/>
    </location>
</feature>
<accession>A4G479</accession>
<organism evidence="2 3">
    <name type="scientific">Herminiimonas arsenicoxydans</name>
    <dbReference type="NCBI Taxonomy" id="204773"/>
    <lineage>
        <taxon>Bacteria</taxon>
        <taxon>Pseudomonadati</taxon>
        <taxon>Pseudomonadota</taxon>
        <taxon>Betaproteobacteria</taxon>
        <taxon>Burkholderiales</taxon>
        <taxon>Oxalobacteraceae</taxon>
        <taxon>Herminiimonas</taxon>
    </lineage>
</organism>
<dbReference type="PANTHER" id="PTHR43245:SF23">
    <property type="entry name" value="NAD(P)-BINDING DOMAIN-CONTAINING PROTEIN"/>
    <property type="match status" value="1"/>
</dbReference>
<dbReference type="STRING" id="204773.HEAR1137"/>
<name>A4G479_HERAR</name>
<keyword evidence="2" id="KW-0413">Isomerase</keyword>
<dbReference type="PANTHER" id="PTHR43245">
    <property type="entry name" value="BIFUNCTIONAL POLYMYXIN RESISTANCE PROTEIN ARNA"/>
    <property type="match status" value="1"/>
</dbReference>
<dbReference type="Proteomes" id="UP000006697">
    <property type="component" value="Chromosome"/>
</dbReference>
<reference evidence="2 3" key="1">
    <citation type="journal article" date="2007" name="PLoS Genet.">
        <title>A tale of two oxidation states: bacterial colonization of arsenic-rich environments.</title>
        <authorList>
            <person name="Muller D."/>
            <person name="Medigue C."/>
            <person name="Koechler S."/>
            <person name="Barbe V."/>
            <person name="Barakat M."/>
            <person name="Talla E."/>
            <person name="Bonnefoy V."/>
            <person name="Krin E."/>
            <person name="Arsene-Ploetze F."/>
            <person name="Carapito C."/>
            <person name="Chandler M."/>
            <person name="Cournoyer B."/>
            <person name="Cruveiller S."/>
            <person name="Dossat C."/>
            <person name="Duval S."/>
            <person name="Heymann M."/>
            <person name="Leize E."/>
            <person name="Lieutaud A."/>
            <person name="Lievremont D."/>
            <person name="Makita Y."/>
            <person name="Mangenot S."/>
            <person name="Nitschke W."/>
            <person name="Ortet P."/>
            <person name="Perdrial N."/>
            <person name="Schoepp B."/>
            <person name="Siguier N."/>
            <person name="Simeonova D.D."/>
            <person name="Rouy Z."/>
            <person name="Segurens B."/>
            <person name="Turlin E."/>
            <person name="Vallenet D."/>
            <person name="Van Dorsselaer A."/>
            <person name="Weiss S."/>
            <person name="Weissenbach J."/>
            <person name="Lett M.C."/>
            <person name="Danchin A."/>
            <person name="Bertin P.N."/>
        </authorList>
    </citation>
    <scope>NUCLEOTIDE SEQUENCE [LARGE SCALE GENOMIC DNA]</scope>
    <source>
        <strain evidence="3">ULPAs1</strain>
    </source>
</reference>
<dbReference type="InterPro" id="IPR001509">
    <property type="entry name" value="Epimerase_deHydtase"/>
</dbReference>
<dbReference type="HOGENOM" id="CLU_876600_0_0_4"/>
<gene>
    <name evidence="2" type="ordered locus">HEAR1137</name>
</gene>
<evidence type="ECO:0000259" key="1">
    <source>
        <dbReference type="Pfam" id="PF01370"/>
    </source>
</evidence>
<protein>
    <submittedName>
        <fullName evidence="2">UDP-glucose 4-epimerase</fullName>
        <ecNumber evidence="2">5.1.3.2</ecNumber>
    </submittedName>
</protein>
<dbReference type="InterPro" id="IPR050177">
    <property type="entry name" value="Lipid_A_modif_metabolic_enz"/>
</dbReference>
<dbReference type="eggNOG" id="COG0451">
    <property type="taxonomic scope" value="Bacteria"/>
</dbReference>
<keyword evidence="3" id="KW-1185">Reference proteome</keyword>
<dbReference type="SUPFAM" id="SSF51735">
    <property type="entry name" value="NAD(P)-binding Rossmann-fold domains"/>
    <property type="match status" value="1"/>
</dbReference>
<dbReference type="CDD" id="cd08946">
    <property type="entry name" value="SDR_e"/>
    <property type="match status" value="1"/>
</dbReference>
<dbReference type="Pfam" id="PF01370">
    <property type="entry name" value="Epimerase"/>
    <property type="match status" value="1"/>
</dbReference>
<evidence type="ECO:0000313" key="2">
    <source>
        <dbReference type="EMBL" id="CAL61316.1"/>
    </source>
</evidence>
<sequence>MRILITGGYGFVGGRVAQHLQQLGHQIFLGSRQARLPPNWLPQAEVLQTDWSNDRILEQACDGVDVLIHAAGMNAHDCGADPVAALEFNGLATSRLVDVASRVGVQRFIYLSTAHVYANPLIGHISEDVCPRNMHPYASSHLAGENALLSAAQYGKIKGIVLRLSNVFGAPAHKDVNCWTLLVNELCRQAVTAGRLTLRSSGLQRRDFVGMQETCRAVSHVLGLSEEQVGDGIFNVGGAWAPRVIDMTELIQARCLAVLGSTPEIMRAKSSGAEVTHELDFQIDRLLASGFDRSANINTAAEIDATLLFCREFFGNKR</sequence>
<dbReference type="Gene3D" id="3.40.50.720">
    <property type="entry name" value="NAD(P)-binding Rossmann-like Domain"/>
    <property type="match status" value="1"/>
</dbReference>
<dbReference type="EC" id="5.1.3.2" evidence="2"/>
<proteinExistence type="predicted"/>
<dbReference type="InterPro" id="IPR036291">
    <property type="entry name" value="NAD(P)-bd_dom_sf"/>
</dbReference>
<evidence type="ECO:0000313" key="3">
    <source>
        <dbReference type="Proteomes" id="UP000006697"/>
    </source>
</evidence>
<dbReference type="KEGG" id="har:HEAR1137"/>